<evidence type="ECO:0000256" key="1">
    <source>
        <dbReference type="SAM" id="Phobius"/>
    </source>
</evidence>
<evidence type="ECO:0000313" key="2">
    <source>
        <dbReference type="EMBL" id="KTG08787.1"/>
    </source>
</evidence>
<feature type="transmembrane region" description="Helical" evidence="1">
    <location>
        <begin position="58"/>
        <end position="77"/>
    </location>
</feature>
<evidence type="ECO:0000313" key="3">
    <source>
        <dbReference type="Proteomes" id="UP000054387"/>
    </source>
</evidence>
<reference evidence="2 3" key="1">
    <citation type="submission" date="2015-12" db="EMBL/GenBank/DDBJ databases">
        <title>Haloprofundus marisrubri gen. nov., sp. nov., an extremely halophilic archaeon isolated from the Discovery deep brine-seawater interface in the Red Sea.</title>
        <authorList>
            <person name="Zhang G."/>
            <person name="Stingl U."/>
            <person name="Rashid M."/>
        </authorList>
    </citation>
    <scope>NUCLEOTIDE SEQUENCE [LARGE SCALE GENOMIC DNA]</scope>
    <source>
        <strain evidence="2 3">SB9</strain>
    </source>
</reference>
<gene>
    <name evidence="2" type="ORF">AUR64_13245</name>
</gene>
<name>A0A0W1R5S7_9EURY</name>
<keyword evidence="1" id="KW-0472">Membrane</keyword>
<dbReference type="Proteomes" id="UP000054387">
    <property type="component" value="Unassembled WGS sequence"/>
</dbReference>
<protein>
    <submittedName>
        <fullName evidence="2">Uncharacterized protein</fullName>
    </submittedName>
</protein>
<keyword evidence="1" id="KW-1133">Transmembrane helix</keyword>
<dbReference type="EMBL" id="LOPU01000029">
    <property type="protein sequence ID" value="KTG08787.1"/>
    <property type="molecule type" value="Genomic_DNA"/>
</dbReference>
<feature type="transmembrane region" description="Helical" evidence="1">
    <location>
        <begin position="20"/>
        <end position="46"/>
    </location>
</feature>
<organism evidence="2 3">
    <name type="scientific">Haloprofundus marisrubri</name>
    <dbReference type="NCBI Taxonomy" id="1514971"/>
    <lineage>
        <taxon>Archaea</taxon>
        <taxon>Methanobacteriati</taxon>
        <taxon>Methanobacteriota</taxon>
        <taxon>Stenosarchaea group</taxon>
        <taxon>Halobacteria</taxon>
        <taxon>Halobacteriales</taxon>
        <taxon>Haloferacaceae</taxon>
        <taxon>Haloprofundus</taxon>
    </lineage>
</organism>
<accession>A0A0W1R5S7</accession>
<dbReference type="AlphaFoldDB" id="A0A0W1R5S7"/>
<proteinExistence type="predicted"/>
<keyword evidence="1" id="KW-0812">Transmembrane</keyword>
<comment type="caution">
    <text evidence="2">The sequence shown here is derived from an EMBL/GenBank/DDBJ whole genome shotgun (WGS) entry which is preliminary data.</text>
</comment>
<sequence length="85" mass="8751">MVETAVTSPYSTVRYSLQFLPHALVFALGSTAVGIAVGSVFADLFGAWFPILGGIPQLAFFFGGVVVCVLSTVGIAAELLGEVGE</sequence>
<dbReference type="RefSeq" id="WP_058581939.1">
    <property type="nucleotide sequence ID" value="NZ_LOPU01000029.1"/>
</dbReference>
<keyword evidence="3" id="KW-1185">Reference proteome</keyword>